<keyword evidence="3" id="KW-1185">Reference proteome</keyword>
<sequence>MRHIVFLSLLLAWLPLTAQDRIEQAIDTSEQTTREAVRSQNRIDRLDDETRRKLEAYRQAIWERQQLEVYSQQLDELQRIQTEDVTRLREELAEVPLSEDDLMPLMLRMVNALQRFVDADLPFLQDERQQRLTSLKQMLGDAELSVSEKYRRVIEAYQVELDYGRGLASERTELEVAGRRVVVDLLRVGRVAMYFLSLDGGTAAIWDHALGQWSELPATHRSMIRQGIRIAREVAAPELLELPVPAPSSEEAPR</sequence>
<protein>
    <recommendedName>
        <fullName evidence="4">DUF3450 domain-containing protein</fullName>
    </recommendedName>
</protein>
<accession>A0A363UMD5</accession>
<dbReference type="EMBL" id="QEQK01000005">
    <property type="protein sequence ID" value="PWN56588.1"/>
    <property type="molecule type" value="Genomic_DNA"/>
</dbReference>
<evidence type="ECO:0000256" key="1">
    <source>
        <dbReference type="SAM" id="SignalP"/>
    </source>
</evidence>
<evidence type="ECO:0000313" key="3">
    <source>
        <dbReference type="Proteomes" id="UP000251800"/>
    </source>
</evidence>
<dbReference type="InterPro" id="IPR016866">
    <property type="entry name" value="UCP028069"/>
</dbReference>
<dbReference type="OrthoDB" id="5880116at2"/>
<reference evidence="2 3" key="1">
    <citation type="submission" date="2018-05" db="EMBL/GenBank/DDBJ databases">
        <title>Abyssibacter profundi OUC007T gen. nov., sp. nov, a marine bacterium isolated from seawater of the Mariana Trench.</title>
        <authorList>
            <person name="Zhou S."/>
        </authorList>
    </citation>
    <scope>NUCLEOTIDE SEQUENCE [LARGE SCALE GENOMIC DNA]</scope>
    <source>
        <strain evidence="2 3">OUC007</strain>
    </source>
</reference>
<comment type="caution">
    <text evidence="2">The sequence shown here is derived from an EMBL/GenBank/DDBJ whole genome shotgun (WGS) entry which is preliminary data.</text>
</comment>
<evidence type="ECO:0000313" key="2">
    <source>
        <dbReference type="EMBL" id="PWN56588.1"/>
    </source>
</evidence>
<dbReference type="Pfam" id="PF11932">
    <property type="entry name" value="DUF3450"/>
    <property type="match status" value="1"/>
</dbReference>
<evidence type="ECO:0008006" key="4">
    <source>
        <dbReference type="Google" id="ProtNLM"/>
    </source>
</evidence>
<feature type="signal peptide" evidence="1">
    <location>
        <begin position="1"/>
        <end position="18"/>
    </location>
</feature>
<proteinExistence type="predicted"/>
<gene>
    <name evidence="2" type="ORF">DEH80_07135</name>
</gene>
<organism evidence="2 3">
    <name type="scientific">Abyssibacter profundi</name>
    <dbReference type="NCBI Taxonomy" id="2182787"/>
    <lineage>
        <taxon>Bacteria</taxon>
        <taxon>Pseudomonadati</taxon>
        <taxon>Pseudomonadota</taxon>
        <taxon>Gammaproteobacteria</taxon>
        <taxon>Chromatiales</taxon>
        <taxon>Oceanococcaceae</taxon>
        <taxon>Abyssibacter</taxon>
    </lineage>
</organism>
<keyword evidence="1" id="KW-0732">Signal</keyword>
<dbReference type="AlphaFoldDB" id="A0A363UMD5"/>
<dbReference type="PIRSF" id="PIRSF028069">
    <property type="entry name" value="UCP028069"/>
    <property type="match status" value="1"/>
</dbReference>
<name>A0A363UMD5_9GAMM</name>
<dbReference type="RefSeq" id="WP_109719782.1">
    <property type="nucleotide sequence ID" value="NZ_QEQK01000005.1"/>
</dbReference>
<feature type="chain" id="PRO_5017017894" description="DUF3450 domain-containing protein" evidence="1">
    <location>
        <begin position="19"/>
        <end position="254"/>
    </location>
</feature>
<dbReference type="Proteomes" id="UP000251800">
    <property type="component" value="Unassembled WGS sequence"/>
</dbReference>